<feature type="compositionally biased region" description="Acidic residues" evidence="1">
    <location>
        <begin position="284"/>
        <end position="295"/>
    </location>
</feature>
<comment type="caution">
    <text evidence="2">The sequence shown here is derived from an EMBL/GenBank/DDBJ whole genome shotgun (WGS) entry which is preliminary data.</text>
</comment>
<evidence type="ECO:0008006" key="4">
    <source>
        <dbReference type="Google" id="ProtNLM"/>
    </source>
</evidence>
<name>A0ABR0EU40_ZASCE</name>
<reference evidence="2 3" key="1">
    <citation type="journal article" date="2023" name="G3 (Bethesda)">
        <title>A chromosome-level genome assembly of Zasmidium syzygii isolated from banana leaves.</title>
        <authorList>
            <person name="van Westerhoven A.C."/>
            <person name="Mehrabi R."/>
            <person name="Talebi R."/>
            <person name="Steentjes M.B.F."/>
            <person name="Corcolon B."/>
            <person name="Chong P.A."/>
            <person name="Kema G.H.J."/>
            <person name="Seidl M.F."/>
        </authorList>
    </citation>
    <scope>NUCLEOTIDE SEQUENCE [LARGE SCALE GENOMIC DNA]</scope>
    <source>
        <strain evidence="2 3">P124</strain>
    </source>
</reference>
<organism evidence="2 3">
    <name type="scientific">Zasmidium cellare</name>
    <name type="common">Wine cellar mold</name>
    <name type="synonym">Racodium cellare</name>
    <dbReference type="NCBI Taxonomy" id="395010"/>
    <lineage>
        <taxon>Eukaryota</taxon>
        <taxon>Fungi</taxon>
        <taxon>Dikarya</taxon>
        <taxon>Ascomycota</taxon>
        <taxon>Pezizomycotina</taxon>
        <taxon>Dothideomycetes</taxon>
        <taxon>Dothideomycetidae</taxon>
        <taxon>Mycosphaerellales</taxon>
        <taxon>Mycosphaerellaceae</taxon>
        <taxon>Zasmidium</taxon>
    </lineage>
</organism>
<evidence type="ECO:0000313" key="3">
    <source>
        <dbReference type="Proteomes" id="UP001305779"/>
    </source>
</evidence>
<feature type="region of interest" description="Disordered" evidence="1">
    <location>
        <begin position="268"/>
        <end position="317"/>
    </location>
</feature>
<sequence length="317" mass="36499">MSLPTDEERGNDRVGPHIDKLVDWLKIPYNSTQFEASNPRWADAIQTVERLQRQIEDYINREVLSKMSWSELVPLVQALCTLCFQDKFMKQVHNWDFGWLVRARPEEVQEGEDAEYELIFGWMHLNHTDGKTTLRLHSHAQFHPNAIGLLGTMLHEMVHVFIYNCRKVGELDVRTSQNDAAYSVFDKLDGQTGHGYYFLRLAREVETRFNEIFSLKSIDLGRFEAADYECQETGNLSDMAYFTQMFGDNSPGQEFAARIVWAGIKQRHRERPNPERQATVVNPDEIDLSLEDNEDATAGVERIGSSSAKRVVPRSNA</sequence>
<gene>
    <name evidence="2" type="ORF">PRZ48_005269</name>
</gene>
<dbReference type="EMBL" id="JAXOVC010000003">
    <property type="protein sequence ID" value="KAK4504353.1"/>
    <property type="molecule type" value="Genomic_DNA"/>
</dbReference>
<keyword evidence="3" id="KW-1185">Reference proteome</keyword>
<proteinExistence type="predicted"/>
<evidence type="ECO:0000313" key="2">
    <source>
        <dbReference type="EMBL" id="KAK4504353.1"/>
    </source>
</evidence>
<accession>A0ABR0EU40</accession>
<dbReference type="Proteomes" id="UP001305779">
    <property type="component" value="Unassembled WGS sequence"/>
</dbReference>
<protein>
    <recommendedName>
        <fullName evidence="4">SprT-like domain-containing protein</fullName>
    </recommendedName>
</protein>
<evidence type="ECO:0000256" key="1">
    <source>
        <dbReference type="SAM" id="MobiDB-lite"/>
    </source>
</evidence>